<evidence type="ECO:0000313" key="5">
    <source>
        <dbReference type="Proteomes" id="UP000628442"/>
    </source>
</evidence>
<dbReference type="OrthoDB" id="1672942at2"/>
<dbReference type="RefSeq" id="WP_131144900.1">
    <property type="nucleotide sequence ID" value="NZ_BMWV01000002.1"/>
</dbReference>
<proteinExistence type="predicted"/>
<reference evidence="3 4" key="2">
    <citation type="submission" date="2019-02" db="EMBL/GenBank/DDBJ databases">
        <title>Draft Genome Sequences of Six Type Strains of the Genus Massilia.</title>
        <authorList>
            <person name="Miess H."/>
            <person name="Frediansyhah A."/>
            <person name="Gross H."/>
        </authorList>
    </citation>
    <scope>NUCLEOTIDE SEQUENCE [LARGE SCALE GENOMIC DNA]</scope>
    <source>
        <strain evidence="3 4">DSM 17472</strain>
    </source>
</reference>
<reference evidence="2" key="3">
    <citation type="submission" date="2022-12" db="EMBL/GenBank/DDBJ databases">
        <authorList>
            <person name="Sun Q."/>
            <person name="Kim S."/>
        </authorList>
    </citation>
    <scope>NUCLEOTIDE SEQUENCE</scope>
    <source>
        <strain evidence="2">KCTC 12343</strain>
    </source>
</reference>
<keyword evidence="3" id="KW-0456">Lyase</keyword>
<dbReference type="GO" id="GO:0005975">
    <property type="term" value="P:carbohydrate metabolic process"/>
    <property type="evidence" value="ECO:0007669"/>
    <property type="project" value="InterPro"/>
</dbReference>
<dbReference type="SUPFAM" id="SSF51569">
    <property type="entry name" value="Aldolase"/>
    <property type="match status" value="1"/>
</dbReference>
<dbReference type="Proteomes" id="UP000628442">
    <property type="component" value="Unassembled WGS sequence"/>
</dbReference>
<dbReference type="Gene3D" id="3.20.20.70">
    <property type="entry name" value="Aldolase class I"/>
    <property type="match status" value="1"/>
</dbReference>
<dbReference type="InterPro" id="IPR012062">
    <property type="entry name" value="GatZ/KbaZ-like"/>
</dbReference>
<evidence type="ECO:0000256" key="1">
    <source>
        <dbReference type="ARBA" id="ARBA00005007"/>
    </source>
</evidence>
<dbReference type="AlphaFoldDB" id="A0A411WVE9"/>
<gene>
    <name evidence="3" type="ORF">EYF70_07840</name>
    <name evidence="2" type="ORF">GCM10007387_10820</name>
</gene>
<dbReference type="PANTHER" id="PTHR32502">
    <property type="entry name" value="N-ACETYLGALACTOSAMINE PERMEASE II COMPONENT-RELATED"/>
    <property type="match status" value="1"/>
</dbReference>
<dbReference type="InterPro" id="IPR050303">
    <property type="entry name" value="GatZ_KbaZ_carbometab"/>
</dbReference>
<dbReference type="NCBIfam" id="TIGR02810">
    <property type="entry name" value="agaZ_gatZ"/>
    <property type="match status" value="1"/>
</dbReference>
<protein>
    <submittedName>
        <fullName evidence="3">D-tagatose-bisphosphate aldolase, class II, non-catalytic subunit</fullName>
        <ecNumber evidence="3">4.1.2.40</ecNumber>
    </submittedName>
    <submittedName>
        <fullName evidence="2">Tagatose-bisphosphate aldolase subunit KbaZ</fullName>
    </submittedName>
</protein>
<evidence type="ECO:0000313" key="4">
    <source>
        <dbReference type="Proteomes" id="UP000292307"/>
    </source>
</evidence>
<sequence length="454" mass="49166">MEYMLNLVRRHKAGEPVGIHAVCSAHPLVIEAAMEVAAAAGPGQPVLIEATSNQVNQDGGYTGMTPAAFRDFVHGIADRVGLARERVLLGGDHLGPNAWQGESADAAMAKAEVLIEQYVAAGFRKIHLDCSMSCAGDPVPLRDDEVAARAARLCAIAERAWQAGGGEAPVYVVGTEVPVPGGAHEDLAELSVTTPDAAAQTIAAHRSAFSAAGLDAAWPRVIGLVVQPGVEFDHHKVIDFRPERAVDLSRMIEDVPTLVYEAHSTDYQTPANLAALVAGHFAILKVGPGATFALRETLWALADIEAAMAGDGKGSGFKDTVLEVMRAEPEYWRKYYSDDPRDPRRARFDQQYSLSDRIRYYWPHPAIQAAQARLLESLEREAPPLTLLSQYLPAQYESVREGRVRNHPVELLKEGVARVLRQYMYACDREACSKDAGNKDACPPGAATRELEAC</sequence>
<dbReference type="InterPro" id="IPR013785">
    <property type="entry name" value="Aldolase_TIM"/>
</dbReference>
<keyword evidence="4" id="KW-1185">Reference proteome</keyword>
<evidence type="ECO:0000313" key="2">
    <source>
        <dbReference type="EMBL" id="GGY30853.1"/>
    </source>
</evidence>
<accession>A0A411WVE9</accession>
<dbReference type="GO" id="GO:0009401">
    <property type="term" value="P:phosphoenolpyruvate-dependent sugar phosphotransferase system"/>
    <property type="evidence" value="ECO:0007669"/>
    <property type="project" value="TreeGrafter"/>
</dbReference>
<dbReference type="EMBL" id="CP036401">
    <property type="protein sequence ID" value="QBI00771.1"/>
    <property type="molecule type" value="Genomic_DNA"/>
</dbReference>
<dbReference type="EMBL" id="BMWV01000002">
    <property type="protein sequence ID" value="GGY30853.1"/>
    <property type="molecule type" value="Genomic_DNA"/>
</dbReference>
<dbReference type="Gene3D" id="1.10.400.20">
    <property type="entry name" value="putative tagatose 6-phosphate kinase domain like"/>
    <property type="match status" value="1"/>
</dbReference>
<dbReference type="Proteomes" id="UP000292307">
    <property type="component" value="Chromosome"/>
</dbReference>
<comment type="pathway">
    <text evidence="1">Carbohydrate metabolism.</text>
</comment>
<dbReference type="PIRSF" id="PIRSF009264">
    <property type="entry name" value="TagBP_ald_AgaZ"/>
    <property type="match status" value="1"/>
</dbReference>
<dbReference type="Pfam" id="PF08013">
    <property type="entry name" value="GatZ_KbaZ-like"/>
    <property type="match status" value="1"/>
</dbReference>
<evidence type="ECO:0000313" key="3">
    <source>
        <dbReference type="EMBL" id="QBI00771.1"/>
    </source>
</evidence>
<dbReference type="GO" id="GO:0005886">
    <property type="term" value="C:plasma membrane"/>
    <property type="evidence" value="ECO:0007669"/>
    <property type="project" value="TreeGrafter"/>
</dbReference>
<dbReference type="PANTHER" id="PTHR32502:SF2">
    <property type="entry name" value="D-TAGATOSE-1,6-BISPHOSPHATE ALDOLASE SUBUNIT KBAZ"/>
    <property type="match status" value="1"/>
</dbReference>
<name>A0A411WVE9_9BURK</name>
<dbReference type="EC" id="4.1.2.40" evidence="3"/>
<dbReference type="GO" id="GO:0009025">
    <property type="term" value="F:tagatose-bisphosphate aldolase activity"/>
    <property type="evidence" value="ECO:0007669"/>
    <property type="project" value="UniProtKB-EC"/>
</dbReference>
<reference evidence="2" key="1">
    <citation type="journal article" date="2014" name="Int. J. Syst. Evol. Microbiol.">
        <title>Complete genome sequence of Corynebacterium casei LMG S-19264T (=DSM 44701T), isolated from a smear-ripened cheese.</title>
        <authorList>
            <consortium name="US DOE Joint Genome Institute (JGI-PGF)"/>
            <person name="Walter F."/>
            <person name="Albersmeier A."/>
            <person name="Kalinowski J."/>
            <person name="Ruckert C."/>
        </authorList>
    </citation>
    <scope>NUCLEOTIDE SEQUENCE</scope>
    <source>
        <strain evidence="2">KCTC 12343</strain>
    </source>
</reference>
<organism evidence="2 5">
    <name type="scientific">Pseudoduganella albidiflava</name>
    <dbReference type="NCBI Taxonomy" id="321983"/>
    <lineage>
        <taxon>Bacteria</taxon>
        <taxon>Pseudomonadati</taxon>
        <taxon>Pseudomonadota</taxon>
        <taxon>Betaproteobacteria</taxon>
        <taxon>Burkholderiales</taxon>
        <taxon>Oxalobacteraceae</taxon>
        <taxon>Telluria group</taxon>
        <taxon>Pseudoduganella</taxon>
    </lineage>
</organism>